<comment type="caution">
    <text evidence="4">The sequence shown here is derived from an EMBL/GenBank/DDBJ whole genome shotgun (WGS) entry which is preliminary data.</text>
</comment>
<dbReference type="SUPFAM" id="SSF69322">
    <property type="entry name" value="Tricorn protease domain 2"/>
    <property type="match status" value="1"/>
</dbReference>
<keyword evidence="1 2" id="KW-0732">Signal</keyword>
<keyword evidence="5" id="KW-1185">Reference proteome</keyword>
<evidence type="ECO:0000313" key="4">
    <source>
        <dbReference type="EMBL" id="PSL40811.1"/>
    </source>
</evidence>
<dbReference type="EMBL" id="PYAV01000023">
    <property type="protein sequence ID" value="PSL40811.1"/>
    <property type="molecule type" value="Genomic_DNA"/>
</dbReference>
<name>A0A2P8H3M0_9BACI</name>
<gene>
    <name evidence="4" type="ORF">B0H94_1237</name>
</gene>
<dbReference type="Pfam" id="PF13205">
    <property type="entry name" value="Big_5"/>
    <property type="match status" value="1"/>
</dbReference>
<feature type="signal peptide" evidence="2">
    <location>
        <begin position="1"/>
        <end position="24"/>
    </location>
</feature>
<dbReference type="Gene3D" id="2.60.40.1220">
    <property type="match status" value="1"/>
</dbReference>
<organism evidence="4 5">
    <name type="scientific">Salsuginibacillus halophilus</name>
    <dbReference type="NCBI Taxonomy" id="517424"/>
    <lineage>
        <taxon>Bacteria</taxon>
        <taxon>Bacillati</taxon>
        <taxon>Bacillota</taxon>
        <taxon>Bacilli</taxon>
        <taxon>Bacillales</taxon>
        <taxon>Bacillaceae</taxon>
        <taxon>Salsuginibacillus</taxon>
    </lineage>
</organism>
<dbReference type="AlphaFoldDB" id="A0A2P8H3M0"/>
<evidence type="ECO:0000256" key="1">
    <source>
        <dbReference type="ARBA" id="ARBA00022729"/>
    </source>
</evidence>
<evidence type="ECO:0000313" key="5">
    <source>
        <dbReference type="Proteomes" id="UP000242310"/>
    </source>
</evidence>
<dbReference type="RefSeq" id="WP_106590041.1">
    <property type="nucleotide sequence ID" value="NZ_PYAV01000023.1"/>
</dbReference>
<evidence type="ECO:0000259" key="3">
    <source>
        <dbReference type="Pfam" id="PF13205"/>
    </source>
</evidence>
<reference evidence="4 5" key="1">
    <citation type="submission" date="2018-03" db="EMBL/GenBank/DDBJ databases">
        <title>Genomic Encyclopedia of Type Strains, Phase III (KMG-III): the genomes of soil and plant-associated and newly described type strains.</title>
        <authorList>
            <person name="Whitman W."/>
        </authorList>
    </citation>
    <scope>NUCLEOTIDE SEQUENCE [LARGE SCALE GENOMIC DNA]</scope>
    <source>
        <strain evidence="4 5">CGMCC 1.07653</strain>
    </source>
</reference>
<dbReference type="InterPro" id="IPR015943">
    <property type="entry name" value="WD40/YVTN_repeat-like_dom_sf"/>
</dbReference>
<dbReference type="OrthoDB" id="9796125at2"/>
<dbReference type="InterPro" id="IPR014755">
    <property type="entry name" value="Cu-Rt/internalin_Ig-like"/>
</dbReference>
<sequence length="520" mass="58053">MNNLHSKFFLLFIISVLFSGEFYASADAKVPQATKLFDIENMGEIKDVEISKSGSTIYTGDELGNIRKWDSQSGGELGSISAPAFGNQSLISISVSDDEEWIALTLEETVGYSTYIWNASEEAFWEDSLGEYSEVEFTEEGYLIASEGKVIEVFDLDQGNIITEMRFAEDIKSFSYLEKSNEVAVVHETIGFTVRDLTSGAVVEQQTPEDLGWETVGGAVYSGDEDYLILSSPGQRPKFLDVANDYSLDLDMTGASYPTTGSRIYTYGKNYVIYEPYGEEGYHMYNMYTQEPVLQINAGYQLLNFKAGEDIVAGSLGNSTYVYGMENHNPIVDIEIESWPKLEVSSDYTPNIKVIYQNGDSEYINSKDLVWDVVNGSILSEESGDFFAKEPGETKVKASLGDIESTKTVQIHADQPDLDNFEPLAAKEGVSPGKSWTVKFNEEVSYDTIKEENVFVTNELGEVQPQLYIIDRTNGGSAELKLLPVSKYTTEETYTLWVKNVHSIKGDKLSENVRMDFEIK</sequence>
<feature type="domain" description="SbsA Ig-like" evidence="3">
    <location>
        <begin position="414"/>
        <end position="517"/>
    </location>
</feature>
<dbReference type="Gene3D" id="2.130.10.10">
    <property type="entry name" value="YVTN repeat-like/Quinoprotein amine dehydrogenase"/>
    <property type="match status" value="1"/>
</dbReference>
<accession>A0A2P8H3M0</accession>
<evidence type="ECO:0000256" key="2">
    <source>
        <dbReference type="SAM" id="SignalP"/>
    </source>
</evidence>
<proteinExistence type="predicted"/>
<dbReference type="Proteomes" id="UP000242310">
    <property type="component" value="Unassembled WGS sequence"/>
</dbReference>
<dbReference type="InterPro" id="IPR032812">
    <property type="entry name" value="SbsA_Ig"/>
</dbReference>
<protein>
    <recommendedName>
        <fullName evidence="3">SbsA Ig-like domain-containing protein</fullName>
    </recommendedName>
</protein>
<feature type="chain" id="PRO_5039510199" description="SbsA Ig-like domain-containing protein" evidence="2">
    <location>
        <begin position="25"/>
        <end position="520"/>
    </location>
</feature>